<feature type="domain" description="BIG2" evidence="1">
    <location>
        <begin position="242"/>
        <end position="281"/>
    </location>
</feature>
<dbReference type="EMBL" id="CAXIXY010000008">
    <property type="protein sequence ID" value="CAL2093843.1"/>
    <property type="molecule type" value="Genomic_DNA"/>
</dbReference>
<dbReference type="InterPro" id="IPR008964">
    <property type="entry name" value="Invasin/intimin_cell_adhesion"/>
</dbReference>
<evidence type="ECO:0000313" key="2">
    <source>
        <dbReference type="EMBL" id="CAL2093843.1"/>
    </source>
</evidence>
<sequence>MKTNKYIYSKITTFFLGLILCTTIGCERGLSEEAEFATYPTEGGIFIDGFVGGLDYFPFGGSFAEAFSVDQTETYMGTASMRFDIPSFGVGFGGATFQSLGPRDLSGFDALTFWAKASQGADINEIGFGIDGDTGNKFQVTLQNLQLSTAWKKYVIPIPDASKLNQERGMFWYAEGAENEFDEGGYTFWIDELQFEKLGTVAQPRPRIMGGQDMTQETFNGSVIQINGTQTFNIGTGENITSNVAPAYFEFTSSNPDVAFVDESGRVTVLSQGSTVITASLGGVAAEGSLTLNSSGDFTPAPTPPARNPEDVVSVFSNAYANINIDFYNGFFGGQTTLGGAVDLGAENVIQYTGLNFVTVQFSNPTVDVSQMTTLHIDIKVDETVTNGDAITIELGDFGSDGVFGGVGSDDSAGSATPITGFVQNQWLSIDIPINSFTGGTGAGFSGLANTANLAQVTFVSSTISNITVDNIYFYK</sequence>
<dbReference type="PROSITE" id="PS51257">
    <property type="entry name" value="PROKAR_LIPOPROTEIN"/>
    <property type="match status" value="1"/>
</dbReference>
<dbReference type="Gene3D" id="2.60.120.430">
    <property type="entry name" value="Galactose-binding lectin"/>
    <property type="match status" value="2"/>
</dbReference>
<dbReference type="InterPro" id="IPR008979">
    <property type="entry name" value="Galactose-bd-like_sf"/>
</dbReference>
<dbReference type="SUPFAM" id="SSF49785">
    <property type="entry name" value="Galactose-binding domain-like"/>
    <property type="match status" value="1"/>
</dbReference>
<evidence type="ECO:0000313" key="3">
    <source>
        <dbReference type="Proteomes" id="UP001497416"/>
    </source>
</evidence>
<dbReference type="SUPFAM" id="SSF49373">
    <property type="entry name" value="Invasin/intimin cell-adhesion fragments"/>
    <property type="match status" value="1"/>
</dbReference>
<organism evidence="2 3">
    <name type="scientific">Tenacibaculum platacis</name>
    <dbReference type="NCBI Taxonomy" id="3137852"/>
    <lineage>
        <taxon>Bacteria</taxon>
        <taxon>Pseudomonadati</taxon>
        <taxon>Bacteroidota</taxon>
        <taxon>Flavobacteriia</taxon>
        <taxon>Flavobacteriales</taxon>
        <taxon>Flavobacteriaceae</taxon>
        <taxon>Tenacibaculum</taxon>
    </lineage>
</organism>
<proteinExistence type="predicted"/>
<dbReference type="Pfam" id="PF02368">
    <property type="entry name" value="Big_2"/>
    <property type="match status" value="1"/>
</dbReference>
<gene>
    <name evidence="2" type="ORF">T190607A01A_60027</name>
</gene>
<dbReference type="Gene3D" id="2.60.40.1080">
    <property type="match status" value="1"/>
</dbReference>
<name>A0ABM9P6A0_9FLAO</name>
<evidence type="ECO:0000259" key="1">
    <source>
        <dbReference type="Pfam" id="PF02368"/>
    </source>
</evidence>
<dbReference type="InterPro" id="IPR003343">
    <property type="entry name" value="Big_2"/>
</dbReference>
<accession>A0ABM9P6A0</accession>
<dbReference type="RefSeq" id="WP_348713701.1">
    <property type="nucleotide sequence ID" value="NZ_CAXIXY010000008.1"/>
</dbReference>
<keyword evidence="3" id="KW-1185">Reference proteome</keyword>
<dbReference type="Proteomes" id="UP001497416">
    <property type="component" value="Unassembled WGS sequence"/>
</dbReference>
<reference evidence="2 3" key="1">
    <citation type="submission" date="2024-05" db="EMBL/GenBank/DDBJ databases">
        <authorList>
            <person name="Duchaud E."/>
        </authorList>
    </citation>
    <scope>NUCLEOTIDE SEQUENCE [LARGE SCALE GENOMIC DNA]</scope>
    <source>
        <strain evidence="2">Ena-SAMPLE-TAB-13-05-2024-13:56:06:370-140302</strain>
    </source>
</reference>
<comment type="caution">
    <text evidence="2">The sequence shown here is derived from an EMBL/GenBank/DDBJ whole genome shotgun (WGS) entry which is preliminary data.</text>
</comment>
<protein>
    <submittedName>
        <fullName evidence="2">Carbohydrate binding domain (Family 11)</fullName>
    </submittedName>
</protein>